<feature type="signal peptide" evidence="7">
    <location>
        <begin position="1"/>
        <end position="21"/>
    </location>
</feature>
<accession>A0A177E652</accession>
<feature type="chain" id="PRO_5008060167" description="peptidylprolyl isomerase" evidence="7">
    <location>
        <begin position="22"/>
        <end position="288"/>
    </location>
</feature>
<dbReference type="SUPFAM" id="SSF109998">
    <property type="entry name" value="Triger factor/SurA peptide-binding domain-like"/>
    <property type="match status" value="1"/>
</dbReference>
<dbReference type="GO" id="GO:0003755">
    <property type="term" value="F:peptidyl-prolyl cis-trans isomerase activity"/>
    <property type="evidence" value="ECO:0007669"/>
    <property type="project" value="UniProtKB-KW"/>
</dbReference>
<reference evidence="9 10" key="1">
    <citation type="submission" date="2016-02" db="EMBL/GenBank/DDBJ databases">
        <title>Draft genome sequence of Thermodesulfatator sp. S606.</title>
        <authorList>
            <person name="Lai Q."/>
            <person name="Cao J."/>
            <person name="Dupont S."/>
            <person name="Shao Z."/>
            <person name="Jebbar M."/>
            <person name="Alain K."/>
        </authorList>
    </citation>
    <scope>NUCLEOTIDE SEQUENCE [LARGE SCALE GENOMIC DNA]</scope>
    <source>
        <strain evidence="9 10">S606</strain>
    </source>
</reference>
<sequence length="288" mass="33135">MRFLFSMVLALIIGLAATAQAKDEILAEVGPYKLTKKEFEAQLETAPHQIKMILAHQPELKKVLVERWAEISMLALGAKEAGLEKDPAVKRQIEEATKQILAQAYLEKEVLAKIKQQVTEEELKKYYEKNKAKFQEPEKVRARHILIEVSQNASKEEVQKALEKAKKIRERLLKGEDFAKLAKKYSDDPGTKDKGGDLGFFTRGQMIKEFEEAAFSLKPGEISEPVRSPFGFHIIKVEEKKMSKEKPFEEVKEKVKEEYLNQKQKEALERALKELKAKYKVKIYTDKL</sequence>
<organism evidence="9 10">
    <name type="scientific">Thermodesulfatator autotrophicus</name>
    <dbReference type="NCBI Taxonomy" id="1795632"/>
    <lineage>
        <taxon>Bacteria</taxon>
        <taxon>Pseudomonadati</taxon>
        <taxon>Thermodesulfobacteriota</taxon>
        <taxon>Thermodesulfobacteria</taxon>
        <taxon>Thermodesulfobacteriales</taxon>
        <taxon>Thermodesulfatatoraceae</taxon>
        <taxon>Thermodesulfatator</taxon>
    </lineage>
</organism>
<dbReference type="EC" id="5.2.1.8" evidence="2"/>
<keyword evidence="3 7" id="KW-0732">Signal</keyword>
<dbReference type="InterPro" id="IPR027304">
    <property type="entry name" value="Trigger_fact/SurA_dom_sf"/>
</dbReference>
<keyword evidence="10" id="KW-1185">Reference proteome</keyword>
<dbReference type="InterPro" id="IPR023058">
    <property type="entry name" value="PPIase_PpiC_CS"/>
</dbReference>
<dbReference type="Gene3D" id="3.10.50.40">
    <property type="match status" value="1"/>
</dbReference>
<dbReference type="OrthoDB" id="14196at2"/>
<evidence type="ECO:0000256" key="3">
    <source>
        <dbReference type="ARBA" id="ARBA00022729"/>
    </source>
</evidence>
<dbReference type="RefSeq" id="WP_068542263.1">
    <property type="nucleotide sequence ID" value="NZ_LSFI01000029.1"/>
</dbReference>
<evidence type="ECO:0000313" key="10">
    <source>
        <dbReference type="Proteomes" id="UP000076964"/>
    </source>
</evidence>
<evidence type="ECO:0000256" key="4">
    <source>
        <dbReference type="ARBA" id="ARBA00023110"/>
    </source>
</evidence>
<dbReference type="PROSITE" id="PS01096">
    <property type="entry name" value="PPIC_PPIASE_1"/>
    <property type="match status" value="1"/>
</dbReference>
<feature type="domain" description="PpiC" evidence="8">
    <location>
        <begin position="137"/>
        <end position="239"/>
    </location>
</feature>
<keyword evidence="5 6" id="KW-0413">Isomerase</keyword>
<evidence type="ECO:0000256" key="7">
    <source>
        <dbReference type="SAM" id="SignalP"/>
    </source>
</evidence>
<gene>
    <name evidence="9" type="ORF">TH606_06785</name>
</gene>
<dbReference type="InterPro" id="IPR046357">
    <property type="entry name" value="PPIase_dom_sf"/>
</dbReference>
<dbReference type="PROSITE" id="PS50198">
    <property type="entry name" value="PPIC_PPIASE_2"/>
    <property type="match status" value="1"/>
</dbReference>
<dbReference type="Proteomes" id="UP000076964">
    <property type="component" value="Unassembled WGS sequence"/>
</dbReference>
<dbReference type="EMBL" id="LSFI01000029">
    <property type="protein sequence ID" value="OAG27443.1"/>
    <property type="molecule type" value="Genomic_DNA"/>
</dbReference>
<dbReference type="InterPro" id="IPR050245">
    <property type="entry name" value="PrsA_foldase"/>
</dbReference>
<evidence type="ECO:0000256" key="1">
    <source>
        <dbReference type="ARBA" id="ARBA00000971"/>
    </source>
</evidence>
<protein>
    <recommendedName>
        <fullName evidence="2">peptidylprolyl isomerase</fullName>
        <ecNumber evidence="2">5.2.1.8</ecNumber>
    </recommendedName>
</protein>
<evidence type="ECO:0000259" key="8">
    <source>
        <dbReference type="PROSITE" id="PS50198"/>
    </source>
</evidence>
<comment type="caution">
    <text evidence="9">The sequence shown here is derived from an EMBL/GenBank/DDBJ whole genome shotgun (WGS) entry which is preliminary data.</text>
</comment>
<dbReference type="PANTHER" id="PTHR47245:SF1">
    <property type="entry name" value="FOLDASE PROTEIN PRSA"/>
    <property type="match status" value="1"/>
</dbReference>
<keyword evidence="4 6" id="KW-0697">Rotamase</keyword>
<proteinExistence type="predicted"/>
<evidence type="ECO:0000256" key="5">
    <source>
        <dbReference type="ARBA" id="ARBA00023235"/>
    </source>
</evidence>
<evidence type="ECO:0000256" key="6">
    <source>
        <dbReference type="PROSITE-ProRule" id="PRU00278"/>
    </source>
</evidence>
<dbReference type="SUPFAM" id="SSF54534">
    <property type="entry name" value="FKBP-like"/>
    <property type="match status" value="1"/>
</dbReference>
<comment type="catalytic activity">
    <reaction evidence="1">
        <text>[protein]-peptidylproline (omega=180) = [protein]-peptidylproline (omega=0)</text>
        <dbReference type="Rhea" id="RHEA:16237"/>
        <dbReference type="Rhea" id="RHEA-COMP:10747"/>
        <dbReference type="Rhea" id="RHEA-COMP:10748"/>
        <dbReference type="ChEBI" id="CHEBI:83833"/>
        <dbReference type="ChEBI" id="CHEBI:83834"/>
        <dbReference type="EC" id="5.2.1.8"/>
    </reaction>
</comment>
<evidence type="ECO:0000313" key="9">
    <source>
        <dbReference type="EMBL" id="OAG27443.1"/>
    </source>
</evidence>
<dbReference type="PANTHER" id="PTHR47245">
    <property type="entry name" value="PEPTIDYLPROLYL ISOMERASE"/>
    <property type="match status" value="1"/>
</dbReference>
<dbReference type="AlphaFoldDB" id="A0A177E652"/>
<evidence type="ECO:0000256" key="2">
    <source>
        <dbReference type="ARBA" id="ARBA00013194"/>
    </source>
</evidence>
<name>A0A177E652_9BACT</name>
<dbReference type="InterPro" id="IPR000297">
    <property type="entry name" value="PPIase_PpiC"/>
</dbReference>
<dbReference type="STRING" id="1795632.TH606_06785"/>
<dbReference type="Pfam" id="PF13616">
    <property type="entry name" value="Rotamase_3"/>
    <property type="match status" value="1"/>
</dbReference>